<feature type="region of interest" description="Disordered" evidence="1">
    <location>
        <begin position="30"/>
        <end position="53"/>
    </location>
</feature>
<dbReference type="Proteomes" id="UP000198611">
    <property type="component" value="Unassembled WGS sequence"/>
</dbReference>
<feature type="compositionally biased region" description="Basic and acidic residues" evidence="1">
    <location>
        <begin position="35"/>
        <end position="53"/>
    </location>
</feature>
<evidence type="ECO:0000313" key="3">
    <source>
        <dbReference type="Proteomes" id="UP000198611"/>
    </source>
</evidence>
<protein>
    <submittedName>
        <fullName evidence="2">Uncharacterized protein</fullName>
    </submittedName>
</protein>
<accession>A0A1I1NJ67</accession>
<gene>
    <name evidence="2" type="ORF">SAMN05660831_00223</name>
</gene>
<proteinExistence type="predicted"/>
<evidence type="ECO:0000256" key="1">
    <source>
        <dbReference type="SAM" id="MobiDB-lite"/>
    </source>
</evidence>
<name>A0A1I1NJ67_9GAMM</name>
<keyword evidence="3" id="KW-1185">Reference proteome</keyword>
<sequence length="53" mass="5935">MDSQKQVHQELVQNREAESALWDRLMAAKSASAGRSKEAIDAGLSDERESWDC</sequence>
<dbReference type="AlphaFoldDB" id="A0A1I1NJ67"/>
<evidence type="ECO:0000313" key="2">
    <source>
        <dbReference type="EMBL" id="SFC95518.1"/>
    </source>
</evidence>
<dbReference type="EMBL" id="FOMJ01000001">
    <property type="protein sequence ID" value="SFC95518.1"/>
    <property type="molecule type" value="Genomic_DNA"/>
</dbReference>
<organism evidence="2 3">
    <name type="scientific">Thiohalospira halophila DSM 15071</name>
    <dbReference type="NCBI Taxonomy" id="1123397"/>
    <lineage>
        <taxon>Bacteria</taxon>
        <taxon>Pseudomonadati</taxon>
        <taxon>Pseudomonadota</taxon>
        <taxon>Gammaproteobacteria</taxon>
        <taxon>Thiohalospirales</taxon>
        <taxon>Thiohalospiraceae</taxon>
        <taxon>Thiohalospira</taxon>
    </lineage>
</organism>
<reference evidence="2 3" key="1">
    <citation type="submission" date="2016-10" db="EMBL/GenBank/DDBJ databases">
        <authorList>
            <person name="de Groot N.N."/>
        </authorList>
    </citation>
    <scope>NUCLEOTIDE SEQUENCE [LARGE SCALE GENOMIC DNA]</scope>
    <source>
        <strain evidence="2 3">HL3</strain>
    </source>
</reference>